<dbReference type="AlphaFoldDB" id="A0A0W8I3K9"/>
<dbReference type="Proteomes" id="UP000054837">
    <property type="component" value="Unassembled WGS sequence"/>
</dbReference>
<dbReference type="InterPro" id="IPR013525">
    <property type="entry name" value="ABC2_TM"/>
</dbReference>
<feature type="transmembrane region" description="Helical" evidence="9">
    <location>
        <begin position="72"/>
        <end position="96"/>
    </location>
</feature>
<organism evidence="11 12">
    <name type="scientific">Serinicoccus chungangensis</name>
    <dbReference type="NCBI Taxonomy" id="767452"/>
    <lineage>
        <taxon>Bacteria</taxon>
        <taxon>Bacillati</taxon>
        <taxon>Actinomycetota</taxon>
        <taxon>Actinomycetes</taxon>
        <taxon>Micrococcales</taxon>
        <taxon>Ornithinimicrobiaceae</taxon>
        <taxon>Serinicoccus</taxon>
    </lineage>
</organism>
<dbReference type="PANTHER" id="PTHR30413">
    <property type="entry name" value="INNER MEMBRANE TRANSPORT PERMEASE"/>
    <property type="match status" value="1"/>
</dbReference>
<keyword evidence="7 9" id="KW-1133">Transmembrane helix</keyword>
<comment type="caution">
    <text evidence="9">Lacks conserved residue(s) required for the propagation of feature annotation.</text>
</comment>
<evidence type="ECO:0000256" key="3">
    <source>
        <dbReference type="ARBA" id="ARBA00022448"/>
    </source>
</evidence>
<sequence length="304" mass="33998">MSSDLGPEPRHQPAVMPHAEAAELARRYGMTQVAVRPSLGGYVREIWRYRHLMWSLAKGEVVSQHRDNYLGILWSVINPILLGVAYYLIFGVLLGLDRDVDNFVAFLTVGLFTFSFISATLTSGARSLLGNVGMMRSLAFPRVLLPVVKVISEFVNNIPAFLVLVVIALITKEPVTWEWLLFPVALLIVVVMGLGISMLISRAVHNVRDLANIVPLITRLLRYVSGVFFSIQVRFASLDDAPRWVGLLLEYQPVAVSLTLVRETLLQGFELRWQTWVVAAGWAVVLFVSGFIVFWRGEGTYGRA</sequence>
<feature type="transmembrane region" description="Helical" evidence="9">
    <location>
        <begin position="273"/>
        <end position="295"/>
    </location>
</feature>
<keyword evidence="8 9" id="KW-0472">Membrane</keyword>
<dbReference type="InterPro" id="IPR047817">
    <property type="entry name" value="ABC2_TM_bact-type"/>
</dbReference>
<evidence type="ECO:0000256" key="4">
    <source>
        <dbReference type="ARBA" id="ARBA00022475"/>
    </source>
</evidence>
<keyword evidence="6 9" id="KW-0812">Transmembrane</keyword>
<dbReference type="PROSITE" id="PS51012">
    <property type="entry name" value="ABC_TM2"/>
    <property type="match status" value="1"/>
</dbReference>
<keyword evidence="12" id="KW-1185">Reference proteome</keyword>
<dbReference type="OrthoDB" id="4186295at2"/>
<dbReference type="GO" id="GO:0015920">
    <property type="term" value="P:lipopolysaccharide transport"/>
    <property type="evidence" value="ECO:0007669"/>
    <property type="project" value="TreeGrafter"/>
</dbReference>
<evidence type="ECO:0000256" key="1">
    <source>
        <dbReference type="ARBA" id="ARBA00004429"/>
    </source>
</evidence>
<proteinExistence type="inferred from homology"/>
<feature type="transmembrane region" description="Helical" evidence="9">
    <location>
        <begin position="179"/>
        <end position="200"/>
    </location>
</feature>
<evidence type="ECO:0000256" key="8">
    <source>
        <dbReference type="ARBA" id="ARBA00023136"/>
    </source>
</evidence>
<dbReference type="EMBL" id="LQBL01000030">
    <property type="protein sequence ID" value="KUG52497.1"/>
    <property type="molecule type" value="Genomic_DNA"/>
</dbReference>
<evidence type="ECO:0000313" key="12">
    <source>
        <dbReference type="Proteomes" id="UP000054837"/>
    </source>
</evidence>
<evidence type="ECO:0000259" key="10">
    <source>
        <dbReference type="PROSITE" id="PS51012"/>
    </source>
</evidence>
<protein>
    <recommendedName>
        <fullName evidence="9">Transport permease protein</fullName>
    </recommendedName>
</protein>
<keyword evidence="5" id="KW-0997">Cell inner membrane</keyword>
<keyword evidence="3 9" id="KW-0813">Transport</keyword>
<dbReference type="RefSeq" id="WP_058892033.1">
    <property type="nucleotide sequence ID" value="NZ_LQBL01000030.1"/>
</dbReference>
<dbReference type="PANTHER" id="PTHR30413:SF8">
    <property type="entry name" value="TRANSPORT PERMEASE PROTEIN"/>
    <property type="match status" value="1"/>
</dbReference>
<evidence type="ECO:0000256" key="2">
    <source>
        <dbReference type="ARBA" id="ARBA00007783"/>
    </source>
</evidence>
<feature type="transmembrane region" description="Helical" evidence="9">
    <location>
        <begin position="102"/>
        <end position="122"/>
    </location>
</feature>
<comment type="caution">
    <text evidence="11">The sequence shown here is derived from an EMBL/GenBank/DDBJ whole genome shotgun (WGS) entry which is preliminary data.</text>
</comment>
<dbReference type="GO" id="GO:0140359">
    <property type="term" value="F:ABC-type transporter activity"/>
    <property type="evidence" value="ECO:0007669"/>
    <property type="project" value="InterPro"/>
</dbReference>
<evidence type="ECO:0000256" key="7">
    <source>
        <dbReference type="ARBA" id="ARBA00022989"/>
    </source>
</evidence>
<dbReference type="Pfam" id="PF01061">
    <property type="entry name" value="ABC2_membrane"/>
    <property type="match status" value="1"/>
</dbReference>
<evidence type="ECO:0000313" key="11">
    <source>
        <dbReference type="EMBL" id="KUG52497.1"/>
    </source>
</evidence>
<accession>A0A0W8I3K9</accession>
<dbReference type="STRING" id="767452.AVL62_14325"/>
<evidence type="ECO:0000256" key="5">
    <source>
        <dbReference type="ARBA" id="ARBA00022519"/>
    </source>
</evidence>
<feature type="domain" description="ABC transmembrane type-2" evidence="10">
    <location>
        <begin position="70"/>
        <end position="297"/>
    </location>
</feature>
<keyword evidence="4 9" id="KW-1003">Cell membrane</keyword>
<comment type="subcellular location">
    <subcellularLocation>
        <location evidence="1">Cell inner membrane</location>
        <topology evidence="1">Multi-pass membrane protein</topology>
    </subcellularLocation>
    <subcellularLocation>
        <location evidence="9">Cell membrane</location>
        <topology evidence="9">Multi-pass membrane protein</topology>
    </subcellularLocation>
</comment>
<gene>
    <name evidence="11" type="ORF">AVL62_14325</name>
</gene>
<dbReference type="GO" id="GO:0005886">
    <property type="term" value="C:plasma membrane"/>
    <property type="evidence" value="ECO:0007669"/>
    <property type="project" value="UniProtKB-SubCell"/>
</dbReference>
<name>A0A0W8I3K9_9MICO</name>
<evidence type="ECO:0000256" key="9">
    <source>
        <dbReference type="RuleBase" id="RU361157"/>
    </source>
</evidence>
<comment type="similarity">
    <text evidence="2 9">Belongs to the ABC-2 integral membrane protein family.</text>
</comment>
<evidence type="ECO:0000256" key="6">
    <source>
        <dbReference type="ARBA" id="ARBA00022692"/>
    </source>
</evidence>
<reference evidence="11 12" key="1">
    <citation type="submission" date="2015-12" db="EMBL/GenBank/DDBJ databases">
        <title>Serinicoccus chungangenesis strain CD08_5 genome sequencing and assembly.</title>
        <authorList>
            <person name="Chander A.M."/>
            <person name="Kaur G."/>
            <person name="Nair G.R."/>
            <person name="Dhawan D.K."/>
            <person name="Kochhar R.K."/>
            <person name="Mayilraj S."/>
            <person name="Bhadada S.K."/>
        </authorList>
    </citation>
    <scope>NUCLEOTIDE SEQUENCE [LARGE SCALE GENOMIC DNA]</scope>
    <source>
        <strain evidence="11 12">CD08_5</strain>
    </source>
</reference>
<feature type="transmembrane region" description="Helical" evidence="9">
    <location>
        <begin position="143"/>
        <end position="167"/>
    </location>
</feature>